<dbReference type="AlphaFoldDB" id="A0A5A7PQC3"/>
<organism evidence="4 5">
    <name type="scientific">Striga asiatica</name>
    <name type="common">Asiatic witchweed</name>
    <name type="synonym">Buchnera asiatica</name>
    <dbReference type="NCBI Taxonomy" id="4170"/>
    <lineage>
        <taxon>Eukaryota</taxon>
        <taxon>Viridiplantae</taxon>
        <taxon>Streptophyta</taxon>
        <taxon>Embryophyta</taxon>
        <taxon>Tracheophyta</taxon>
        <taxon>Spermatophyta</taxon>
        <taxon>Magnoliopsida</taxon>
        <taxon>eudicotyledons</taxon>
        <taxon>Gunneridae</taxon>
        <taxon>Pentapetalae</taxon>
        <taxon>asterids</taxon>
        <taxon>lamiids</taxon>
        <taxon>Lamiales</taxon>
        <taxon>Orobanchaceae</taxon>
        <taxon>Buchnereae</taxon>
        <taxon>Striga</taxon>
    </lineage>
</organism>
<dbReference type="Proteomes" id="UP000325081">
    <property type="component" value="Unassembled WGS sequence"/>
</dbReference>
<comment type="caution">
    <text evidence="4">The sequence shown here is derived from an EMBL/GenBank/DDBJ whole genome shotgun (WGS) entry which is preliminary data.</text>
</comment>
<name>A0A5A7PQC3_STRAF</name>
<reference evidence="5" key="1">
    <citation type="journal article" date="2019" name="Curr. Biol.">
        <title>Genome Sequence of Striga asiatica Provides Insight into the Evolution of Plant Parasitism.</title>
        <authorList>
            <person name="Yoshida S."/>
            <person name="Kim S."/>
            <person name="Wafula E.K."/>
            <person name="Tanskanen J."/>
            <person name="Kim Y.M."/>
            <person name="Honaas L."/>
            <person name="Yang Z."/>
            <person name="Spallek T."/>
            <person name="Conn C.E."/>
            <person name="Ichihashi Y."/>
            <person name="Cheong K."/>
            <person name="Cui S."/>
            <person name="Der J.P."/>
            <person name="Gundlach H."/>
            <person name="Jiao Y."/>
            <person name="Hori C."/>
            <person name="Ishida J.K."/>
            <person name="Kasahara H."/>
            <person name="Kiba T."/>
            <person name="Kim M.S."/>
            <person name="Koo N."/>
            <person name="Laohavisit A."/>
            <person name="Lee Y.H."/>
            <person name="Lumba S."/>
            <person name="McCourt P."/>
            <person name="Mortimer J.C."/>
            <person name="Mutuku J.M."/>
            <person name="Nomura T."/>
            <person name="Sasaki-Sekimoto Y."/>
            <person name="Seto Y."/>
            <person name="Wang Y."/>
            <person name="Wakatake T."/>
            <person name="Sakakibara H."/>
            <person name="Demura T."/>
            <person name="Yamaguchi S."/>
            <person name="Yoneyama K."/>
            <person name="Manabe R.I."/>
            <person name="Nelson D.C."/>
            <person name="Schulman A.H."/>
            <person name="Timko M.P."/>
            <person name="dePamphilis C.W."/>
            <person name="Choi D."/>
            <person name="Shirasu K."/>
        </authorList>
    </citation>
    <scope>NUCLEOTIDE SEQUENCE [LARGE SCALE GENOMIC DNA]</scope>
    <source>
        <strain evidence="5">cv. UVA1</strain>
    </source>
</reference>
<evidence type="ECO:0000313" key="5">
    <source>
        <dbReference type="Proteomes" id="UP000325081"/>
    </source>
</evidence>
<dbReference type="Pfam" id="PF00076">
    <property type="entry name" value="RRM_1"/>
    <property type="match status" value="1"/>
</dbReference>
<dbReference type="SUPFAM" id="SSF54928">
    <property type="entry name" value="RNA-binding domain, RBD"/>
    <property type="match status" value="1"/>
</dbReference>
<proteinExistence type="predicted"/>
<dbReference type="InterPro" id="IPR012677">
    <property type="entry name" value="Nucleotide-bd_a/b_plait_sf"/>
</dbReference>
<dbReference type="PANTHER" id="PTHR19965:SF33">
    <property type="entry name" value="THO COMPLEX SUBUNIT 4D"/>
    <property type="match status" value="1"/>
</dbReference>
<dbReference type="GO" id="GO:0003729">
    <property type="term" value="F:mRNA binding"/>
    <property type="evidence" value="ECO:0007669"/>
    <property type="project" value="TreeGrafter"/>
</dbReference>
<protein>
    <submittedName>
        <fullName evidence="4">RNA-binding (RRM/RBD/RNP motifs) family protein</fullName>
    </submittedName>
</protein>
<feature type="domain" description="RRM" evidence="3">
    <location>
        <begin position="84"/>
        <end position="179"/>
    </location>
</feature>
<evidence type="ECO:0000256" key="1">
    <source>
        <dbReference type="ARBA" id="ARBA00022884"/>
    </source>
</evidence>
<dbReference type="SMART" id="SM00360">
    <property type="entry name" value="RRM"/>
    <property type="match status" value="1"/>
</dbReference>
<dbReference type="InterPro" id="IPR035979">
    <property type="entry name" value="RBD_domain_sf"/>
</dbReference>
<sequence>MATIAILVYRVGKFSAMSQFKASCRAEVDILFELYHLTTSWNFDDLLLYLERASIRRPRPLPWQNGLFEDSLKAAGLSGMDAGTKLYISNLDFGVSNEDIRELFSEIGELVRYAIHFDKDGRPSGNLLGDCCNISNMKVAFPGTAEVVFARTTDAFQAFKRYNNVQLDGRLMKIEIIGAKAEIPISPRVNVGGASGKKRTVVMAYCCCCLKILSKYCKGLDLVVPEVALQRQITILCKEVVVVLATSVVVPAAVAVELVAMDVVVPATAVGVVAGHAGERELSRNQLMNLTKNSRAIMLRPCSLDWVLLLKKKKMQCTKSCGC</sequence>
<dbReference type="InterPro" id="IPR051229">
    <property type="entry name" value="ALYREF_mRNA_export"/>
</dbReference>
<dbReference type="Gene3D" id="3.30.70.330">
    <property type="match status" value="1"/>
</dbReference>
<evidence type="ECO:0000313" key="4">
    <source>
        <dbReference type="EMBL" id="GER34856.1"/>
    </source>
</evidence>
<dbReference type="OrthoDB" id="1049195at2759"/>
<keyword evidence="5" id="KW-1185">Reference proteome</keyword>
<dbReference type="CDD" id="cd12680">
    <property type="entry name" value="RRM_THOC4"/>
    <property type="match status" value="1"/>
</dbReference>
<dbReference type="EMBL" id="BKCP01004960">
    <property type="protein sequence ID" value="GER34856.1"/>
    <property type="molecule type" value="Genomic_DNA"/>
</dbReference>
<dbReference type="PANTHER" id="PTHR19965">
    <property type="entry name" value="RNA AND EXPORT FACTOR BINDING PROTEIN"/>
    <property type="match status" value="1"/>
</dbReference>
<evidence type="ECO:0000256" key="2">
    <source>
        <dbReference type="PROSITE-ProRule" id="PRU00176"/>
    </source>
</evidence>
<dbReference type="GO" id="GO:0006406">
    <property type="term" value="P:mRNA export from nucleus"/>
    <property type="evidence" value="ECO:0007669"/>
    <property type="project" value="TreeGrafter"/>
</dbReference>
<gene>
    <name evidence="4" type="ORF">STAS_11105</name>
</gene>
<accession>A0A5A7PQC3</accession>
<keyword evidence="1 2" id="KW-0694">RNA-binding</keyword>
<dbReference type="GO" id="GO:0005634">
    <property type="term" value="C:nucleus"/>
    <property type="evidence" value="ECO:0007669"/>
    <property type="project" value="TreeGrafter"/>
</dbReference>
<evidence type="ECO:0000259" key="3">
    <source>
        <dbReference type="PROSITE" id="PS50102"/>
    </source>
</evidence>
<dbReference type="PROSITE" id="PS50102">
    <property type="entry name" value="RRM"/>
    <property type="match status" value="1"/>
</dbReference>
<dbReference type="InterPro" id="IPR000504">
    <property type="entry name" value="RRM_dom"/>
</dbReference>